<dbReference type="Gene3D" id="2.60.120.200">
    <property type="match status" value="1"/>
</dbReference>
<evidence type="ECO:0000313" key="6">
    <source>
        <dbReference type="Proteomes" id="UP001183643"/>
    </source>
</evidence>
<dbReference type="EMBL" id="JAVDYB010000001">
    <property type="protein sequence ID" value="MDR7274816.1"/>
    <property type="molecule type" value="Genomic_DNA"/>
</dbReference>
<reference evidence="5" key="1">
    <citation type="submission" date="2023-07" db="EMBL/GenBank/DDBJ databases">
        <title>Sequencing the genomes of 1000 actinobacteria strains.</title>
        <authorList>
            <person name="Klenk H.-P."/>
        </authorList>
    </citation>
    <scope>NUCLEOTIDE SEQUENCE</scope>
    <source>
        <strain evidence="5">DSM 44707</strain>
    </source>
</reference>
<dbReference type="InterPro" id="IPR006584">
    <property type="entry name" value="Cellulose-bd_IV"/>
</dbReference>
<sequence>MTQVRRVAAGLAAVVLAGTVAVTAEARASLPPTPSGWTLQWSDDFAGAANALPSSSNWIFTTGTQYPGGPAQFGTGEIQTYTTNSANIGLDGNGNLRITPVRDSAGRWTSSRIETQRTDFKPPAGGVLRIEGRLQMPNVTGAAAAGYWPAFWALGAPYRGNYWNWPGIGELDVMENVNGLNQVWGTLHCGVNPGGPCNETTGLGATRACPNSACQGNFHTYAIEWDTSVSPNLLRWYVDGVQFFQVSQSQIGSYWSQMTDHQGYFILLNVAMGGAFPNGVAGYSTPTASTVSGASMLVDYVAVYTRGGGGTTPPPVGGTRGAYSTIQAESFDAQNGVVAGADQIGHLANGDWARYDDVDFGGTPARDFLARVSSGAGGGVSGLVEVRVDSPTAAPIGSFAIGDTGGWSSFREVPGNVSAVTGRHPVYLTFSSGQPADFVNVDWFVFRR</sequence>
<dbReference type="InterPro" id="IPR013320">
    <property type="entry name" value="ConA-like_dom_sf"/>
</dbReference>
<dbReference type="PANTHER" id="PTHR10963">
    <property type="entry name" value="GLYCOSYL HYDROLASE-RELATED"/>
    <property type="match status" value="1"/>
</dbReference>
<dbReference type="InterPro" id="IPR050546">
    <property type="entry name" value="Glycosyl_Hydrlase_16"/>
</dbReference>
<feature type="domain" description="CBM6" evidence="3">
    <location>
        <begin position="324"/>
        <end position="447"/>
    </location>
</feature>
<protein>
    <submittedName>
        <fullName evidence="5">Uncharacterized protein</fullName>
    </submittedName>
</protein>
<dbReference type="CDD" id="cd02182">
    <property type="entry name" value="GH16_Strep_laminarinase_like"/>
    <property type="match status" value="1"/>
</dbReference>
<feature type="signal peptide" evidence="2">
    <location>
        <begin position="1"/>
        <end position="26"/>
    </location>
</feature>
<accession>A0AAE3YM27</accession>
<organism evidence="5 6">
    <name type="scientific">Catenuloplanes atrovinosus</name>
    <dbReference type="NCBI Taxonomy" id="137266"/>
    <lineage>
        <taxon>Bacteria</taxon>
        <taxon>Bacillati</taxon>
        <taxon>Actinomycetota</taxon>
        <taxon>Actinomycetes</taxon>
        <taxon>Micromonosporales</taxon>
        <taxon>Micromonosporaceae</taxon>
        <taxon>Catenuloplanes</taxon>
    </lineage>
</organism>
<proteinExistence type="predicted"/>
<dbReference type="InterPro" id="IPR000757">
    <property type="entry name" value="Beta-glucanase-like"/>
</dbReference>
<name>A0AAE3YM27_9ACTN</name>
<dbReference type="Proteomes" id="UP001183643">
    <property type="component" value="Unassembled WGS sequence"/>
</dbReference>
<dbReference type="SUPFAM" id="SSF49899">
    <property type="entry name" value="Concanavalin A-like lectins/glucanases"/>
    <property type="match status" value="1"/>
</dbReference>
<dbReference type="AlphaFoldDB" id="A0AAE3YM27"/>
<dbReference type="SMART" id="SM00606">
    <property type="entry name" value="CBD_IV"/>
    <property type="match status" value="1"/>
</dbReference>
<dbReference type="GO" id="GO:0030246">
    <property type="term" value="F:carbohydrate binding"/>
    <property type="evidence" value="ECO:0007669"/>
    <property type="project" value="InterPro"/>
</dbReference>
<dbReference type="CDD" id="cd04084">
    <property type="entry name" value="CBM6_xylanase-like"/>
    <property type="match status" value="1"/>
</dbReference>
<evidence type="ECO:0000259" key="3">
    <source>
        <dbReference type="PROSITE" id="PS51175"/>
    </source>
</evidence>
<keyword evidence="6" id="KW-1185">Reference proteome</keyword>
<dbReference type="GO" id="GO:0004553">
    <property type="term" value="F:hydrolase activity, hydrolyzing O-glycosyl compounds"/>
    <property type="evidence" value="ECO:0007669"/>
    <property type="project" value="InterPro"/>
</dbReference>
<feature type="domain" description="GH16" evidence="4">
    <location>
        <begin position="26"/>
        <end position="309"/>
    </location>
</feature>
<dbReference type="Gene3D" id="2.60.120.260">
    <property type="entry name" value="Galactose-binding domain-like"/>
    <property type="match status" value="1"/>
</dbReference>
<dbReference type="SUPFAM" id="SSF49785">
    <property type="entry name" value="Galactose-binding domain-like"/>
    <property type="match status" value="1"/>
</dbReference>
<dbReference type="PANTHER" id="PTHR10963:SF60">
    <property type="entry name" value="GRAM-NEGATIVE BACTERIA-BINDING PROTEIN 1-RELATED"/>
    <property type="match status" value="1"/>
</dbReference>
<dbReference type="PROSITE" id="PS51175">
    <property type="entry name" value="CBM6"/>
    <property type="match status" value="1"/>
</dbReference>
<evidence type="ECO:0000256" key="1">
    <source>
        <dbReference type="ARBA" id="ARBA00022729"/>
    </source>
</evidence>
<evidence type="ECO:0000256" key="2">
    <source>
        <dbReference type="SAM" id="SignalP"/>
    </source>
</evidence>
<dbReference type="InterPro" id="IPR005084">
    <property type="entry name" value="CBM6"/>
</dbReference>
<dbReference type="PROSITE" id="PS51762">
    <property type="entry name" value="GH16_2"/>
    <property type="match status" value="1"/>
</dbReference>
<evidence type="ECO:0000259" key="4">
    <source>
        <dbReference type="PROSITE" id="PS51762"/>
    </source>
</evidence>
<evidence type="ECO:0000313" key="5">
    <source>
        <dbReference type="EMBL" id="MDR7274816.1"/>
    </source>
</evidence>
<dbReference type="InterPro" id="IPR008979">
    <property type="entry name" value="Galactose-bd-like_sf"/>
</dbReference>
<dbReference type="Pfam" id="PF03422">
    <property type="entry name" value="CBM_6"/>
    <property type="match status" value="1"/>
</dbReference>
<gene>
    <name evidence="5" type="ORF">J2S41_001594</name>
</gene>
<dbReference type="Pfam" id="PF26113">
    <property type="entry name" value="GH16_XgeA"/>
    <property type="match status" value="1"/>
</dbReference>
<keyword evidence="1 2" id="KW-0732">Signal</keyword>
<dbReference type="RefSeq" id="WP_310364978.1">
    <property type="nucleotide sequence ID" value="NZ_JAVDYB010000001.1"/>
</dbReference>
<comment type="caution">
    <text evidence="5">The sequence shown here is derived from an EMBL/GenBank/DDBJ whole genome shotgun (WGS) entry which is preliminary data.</text>
</comment>
<feature type="chain" id="PRO_5042269219" evidence="2">
    <location>
        <begin position="27"/>
        <end position="448"/>
    </location>
</feature>
<dbReference type="GO" id="GO:0005975">
    <property type="term" value="P:carbohydrate metabolic process"/>
    <property type="evidence" value="ECO:0007669"/>
    <property type="project" value="InterPro"/>
</dbReference>